<keyword evidence="2" id="KW-0472">Membrane</keyword>
<dbReference type="EMBL" id="FO203431">
    <property type="protein sequence ID" value="CCH88229.1"/>
    <property type="molecule type" value="Genomic_DNA"/>
</dbReference>
<dbReference type="AlphaFoldDB" id="I4EXW6"/>
<gene>
    <name evidence="4" type="ordered locus">MODMU_2800</name>
</gene>
<name>I4EXW6_MODI5</name>
<dbReference type="KEGG" id="mmar:MODMU_2800"/>
<sequence length="151" mass="16032">MTDLGSSRPAVDTTRPAYGNSPDPTRWTGWVVFAAVMMIMLGTFQAIEGLVAIFDDGFYGVTEAGLVVNVDYSVWGWVHLFLGALVAIAGVGVLTGNVVARAVGVLLAVLSAVLNLAFITAYPVWSTIIIAVDVVVIYALVVHGRELHDAR</sequence>
<accession>I4EXW6</accession>
<feature type="transmembrane region" description="Helical" evidence="2">
    <location>
        <begin position="99"/>
        <end position="118"/>
    </location>
</feature>
<dbReference type="OrthoDB" id="4482242at2"/>
<dbReference type="OMA" id="WLPHYPW"/>
<evidence type="ECO:0000256" key="2">
    <source>
        <dbReference type="SAM" id="Phobius"/>
    </source>
</evidence>
<dbReference type="Pfam" id="PF23636">
    <property type="entry name" value="DUF7144"/>
    <property type="match status" value="1"/>
</dbReference>
<dbReference type="HOGENOM" id="CLU_118603_0_0_11"/>
<evidence type="ECO:0000259" key="3">
    <source>
        <dbReference type="Pfam" id="PF23636"/>
    </source>
</evidence>
<dbReference type="InterPro" id="IPR055568">
    <property type="entry name" value="DUF7144"/>
</dbReference>
<feature type="transmembrane region" description="Helical" evidence="2">
    <location>
        <begin position="74"/>
        <end position="94"/>
    </location>
</feature>
<organism evidence="4 5">
    <name type="scientific">Modestobacter italicus (strain DSM 44449 / CECT 9708 / BC 501)</name>
    <dbReference type="NCBI Taxonomy" id="2732864"/>
    <lineage>
        <taxon>Bacteria</taxon>
        <taxon>Bacillati</taxon>
        <taxon>Actinomycetota</taxon>
        <taxon>Actinomycetes</taxon>
        <taxon>Geodermatophilales</taxon>
        <taxon>Geodermatophilaceae</taxon>
        <taxon>Modestobacter</taxon>
    </lineage>
</organism>
<dbReference type="Proteomes" id="UP000006461">
    <property type="component" value="Chromosome"/>
</dbReference>
<keyword evidence="5" id="KW-1185">Reference proteome</keyword>
<feature type="transmembrane region" description="Helical" evidence="2">
    <location>
        <begin position="124"/>
        <end position="142"/>
    </location>
</feature>
<dbReference type="PATRIC" id="fig|477641.3.peg.2658"/>
<dbReference type="eggNOG" id="ENOG5032TA6">
    <property type="taxonomic scope" value="Bacteria"/>
</dbReference>
<dbReference type="STRING" id="477641.MODMU_2800"/>
<feature type="transmembrane region" description="Helical" evidence="2">
    <location>
        <begin position="30"/>
        <end position="54"/>
    </location>
</feature>
<evidence type="ECO:0000313" key="5">
    <source>
        <dbReference type="Proteomes" id="UP000006461"/>
    </source>
</evidence>
<evidence type="ECO:0000256" key="1">
    <source>
        <dbReference type="SAM" id="MobiDB-lite"/>
    </source>
</evidence>
<protein>
    <recommendedName>
        <fullName evidence="3">DUF7144 domain-containing protein</fullName>
    </recommendedName>
</protein>
<reference evidence="4 5" key="1">
    <citation type="journal article" date="2012" name="J. Bacteriol.">
        <title>Genome Sequence of Radiation-Resistant Modestobacter marinus Strain BC501, a Representative Actinobacterium That Thrives on Calcareous Stone Surfaces.</title>
        <authorList>
            <person name="Normand P."/>
            <person name="Gury J."/>
            <person name="Pujic P."/>
            <person name="Chouaia B."/>
            <person name="Crotti E."/>
            <person name="Brusetti L."/>
            <person name="Daffonchio D."/>
            <person name="Vacherie B."/>
            <person name="Barbe V."/>
            <person name="Medigue C."/>
            <person name="Calteau A."/>
            <person name="Ghodhbane-Gtari F."/>
            <person name="Essoussi I."/>
            <person name="Nouioui I."/>
            <person name="Abbassi-Ghozzi I."/>
            <person name="Gtari M."/>
        </authorList>
    </citation>
    <scope>NUCLEOTIDE SEQUENCE [LARGE SCALE GENOMIC DNA]</scope>
    <source>
        <strain evidence="5">BC 501</strain>
    </source>
</reference>
<feature type="region of interest" description="Disordered" evidence="1">
    <location>
        <begin position="1"/>
        <end position="20"/>
    </location>
</feature>
<feature type="domain" description="DUF7144" evidence="3">
    <location>
        <begin position="30"/>
        <end position="145"/>
    </location>
</feature>
<evidence type="ECO:0000313" key="4">
    <source>
        <dbReference type="EMBL" id="CCH88229.1"/>
    </source>
</evidence>
<keyword evidence="2" id="KW-1133">Transmembrane helix</keyword>
<proteinExistence type="predicted"/>
<keyword evidence="2" id="KW-0812">Transmembrane</keyword>